<evidence type="ECO:0000256" key="1">
    <source>
        <dbReference type="ARBA" id="ARBA00004651"/>
    </source>
</evidence>
<dbReference type="InterPro" id="IPR035906">
    <property type="entry name" value="MetI-like_sf"/>
</dbReference>
<evidence type="ECO:0000256" key="6">
    <source>
        <dbReference type="ARBA" id="ARBA00023136"/>
    </source>
</evidence>
<keyword evidence="3" id="KW-1003">Cell membrane</keyword>
<organism evidence="9 10">
    <name type="scientific">Microlunatus parietis</name>
    <dbReference type="NCBI Taxonomy" id="682979"/>
    <lineage>
        <taxon>Bacteria</taxon>
        <taxon>Bacillati</taxon>
        <taxon>Actinomycetota</taxon>
        <taxon>Actinomycetes</taxon>
        <taxon>Propionibacteriales</taxon>
        <taxon>Propionibacteriaceae</taxon>
        <taxon>Microlunatus</taxon>
    </lineage>
</organism>
<feature type="transmembrane region" description="Helical" evidence="7">
    <location>
        <begin position="129"/>
        <end position="150"/>
    </location>
</feature>
<dbReference type="CDD" id="cd06261">
    <property type="entry name" value="TM_PBP2"/>
    <property type="match status" value="1"/>
</dbReference>
<gene>
    <name evidence="9" type="ORF">BKA15_006659</name>
</gene>
<dbReference type="AlphaFoldDB" id="A0A7Y9LFU0"/>
<dbReference type="PANTHER" id="PTHR43227">
    <property type="entry name" value="BLL4140 PROTEIN"/>
    <property type="match status" value="1"/>
</dbReference>
<feature type="transmembrane region" description="Helical" evidence="7">
    <location>
        <begin position="289"/>
        <end position="312"/>
    </location>
</feature>
<dbReference type="GO" id="GO:0055085">
    <property type="term" value="P:transmembrane transport"/>
    <property type="evidence" value="ECO:0007669"/>
    <property type="project" value="InterPro"/>
</dbReference>
<accession>A0A7Y9LFU0</accession>
<keyword evidence="9" id="KW-0762">Sugar transport</keyword>
<protein>
    <submittedName>
        <fullName evidence="9">Multiple sugar transport system permease protein</fullName>
    </submittedName>
</protein>
<feature type="transmembrane region" description="Helical" evidence="7">
    <location>
        <begin position="223"/>
        <end position="246"/>
    </location>
</feature>
<dbReference type="SUPFAM" id="SSF161098">
    <property type="entry name" value="MetI-like"/>
    <property type="match status" value="1"/>
</dbReference>
<dbReference type="Pfam" id="PF00528">
    <property type="entry name" value="BPD_transp_1"/>
    <property type="match status" value="1"/>
</dbReference>
<dbReference type="Gene3D" id="1.10.3720.10">
    <property type="entry name" value="MetI-like"/>
    <property type="match status" value="1"/>
</dbReference>
<feature type="transmembrane region" description="Helical" evidence="7">
    <location>
        <begin position="180"/>
        <end position="202"/>
    </location>
</feature>
<dbReference type="PANTHER" id="PTHR43227:SF11">
    <property type="entry name" value="BLL4140 PROTEIN"/>
    <property type="match status" value="1"/>
</dbReference>
<evidence type="ECO:0000313" key="10">
    <source>
        <dbReference type="Proteomes" id="UP000569914"/>
    </source>
</evidence>
<keyword evidence="5 7" id="KW-1133">Transmembrane helix</keyword>
<keyword evidence="6 7" id="KW-0472">Membrane</keyword>
<dbReference type="Proteomes" id="UP000569914">
    <property type="component" value="Unassembled WGS sequence"/>
</dbReference>
<dbReference type="PROSITE" id="PS50928">
    <property type="entry name" value="ABC_TM1"/>
    <property type="match status" value="1"/>
</dbReference>
<proteinExistence type="inferred from homology"/>
<dbReference type="InterPro" id="IPR000515">
    <property type="entry name" value="MetI-like"/>
</dbReference>
<evidence type="ECO:0000313" key="9">
    <source>
        <dbReference type="EMBL" id="NYE75330.1"/>
    </source>
</evidence>
<evidence type="ECO:0000259" key="8">
    <source>
        <dbReference type="PROSITE" id="PS50928"/>
    </source>
</evidence>
<keyword evidence="2 7" id="KW-0813">Transport</keyword>
<sequence>MTGIPSNAIGGAAPRRAAVGGRRRRVRRTELMVYLFLLPTIVLYGLFTVYPIIGSYWYSFLDWNGFEAVKTWVGLANYTEVLADPMFWNSFRVTVTFTLLAVPIKVFLALLLAILLNSPRMPWSGFFRTAFFLPVVTTTAIVGVVMQFVFDPASGPVNLGLLELGFLDQGINFLGDSKTALPTVVGVFVWKWFGTTLIYWLAALQTIPRDLYEAASIDKAGPLRMFTSITLPLLKPFLIIITLLTLESTLQVFDLMLTMTGGGPFYATQVMEIYIYEAAFASTTPRLGFASAAAVLFGLFICAVGLFQLVGIRAAQKMRTTK</sequence>
<evidence type="ECO:0000256" key="4">
    <source>
        <dbReference type="ARBA" id="ARBA00022692"/>
    </source>
</evidence>
<feature type="transmembrane region" description="Helical" evidence="7">
    <location>
        <begin position="95"/>
        <end position="117"/>
    </location>
</feature>
<dbReference type="EMBL" id="JACCBU010000001">
    <property type="protein sequence ID" value="NYE75330.1"/>
    <property type="molecule type" value="Genomic_DNA"/>
</dbReference>
<comment type="caution">
    <text evidence="9">The sequence shown here is derived from an EMBL/GenBank/DDBJ whole genome shotgun (WGS) entry which is preliminary data.</text>
</comment>
<dbReference type="GO" id="GO:0005886">
    <property type="term" value="C:plasma membrane"/>
    <property type="evidence" value="ECO:0007669"/>
    <property type="project" value="UniProtKB-SubCell"/>
</dbReference>
<feature type="domain" description="ABC transmembrane type-1" evidence="8">
    <location>
        <begin position="91"/>
        <end position="308"/>
    </location>
</feature>
<evidence type="ECO:0000256" key="7">
    <source>
        <dbReference type="RuleBase" id="RU363032"/>
    </source>
</evidence>
<comment type="subcellular location">
    <subcellularLocation>
        <location evidence="1 7">Cell membrane</location>
        <topology evidence="1 7">Multi-pass membrane protein</topology>
    </subcellularLocation>
</comment>
<reference evidence="9 10" key="1">
    <citation type="submission" date="2020-07" db="EMBL/GenBank/DDBJ databases">
        <title>Sequencing the genomes of 1000 actinobacteria strains.</title>
        <authorList>
            <person name="Klenk H.-P."/>
        </authorList>
    </citation>
    <scope>NUCLEOTIDE SEQUENCE [LARGE SCALE GENOMIC DNA]</scope>
    <source>
        <strain evidence="9 10">DSM 22083</strain>
    </source>
</reference>
<evidence type="ECO:0000256" key="5">
    <source>
        <dbReference type="ARBA" id="ARBA00022989"/>
    </source>
</evidence>
<keyword evidence="4 7" id="KW-0812">Transmembrane</keyword>
<dbReference type="InterPro" id="IPR050809">
    <property type="entry name" value="UgpAE/MalFG_permease"/>
</dbReference>
<dbReference type="RefSeq" id="WP_218871678.1">
    <property type="nucleotide sequence ID" value="NZ_JACCBU010000001.1"/>
</dbReference>
<comment type="similarity">
    <text evidence="7">Belongs to the binding-protein-dependent transport system permease family.</text>
</comment>
<keyword evidence="10" id="KW-1185">Reference proteome</keyword>
<evidence type="ECO:0000256" key="3">
    <source>
        <dbReference type="ARBA" id="ARBA00022475"/>
    </source>
</evidence>
<name>A0A7Y9LFU0_9ACTN</name>
<feature type="transmembrane region" description="Helical" evidence="7">
    <location>
        <begin position="31"/>
        <end position="53"/>
    </location>
</feature>
<evidence type="ECO:0000256" key="2">
    <source>
        <dbReference type="ARBA" id="ARBA00022448"/>
    </source>
</evidence>